<evidence type="ECO:0000313" key="1">
    <source>
        <dbReference type="EMBL" id="PTX64364.1"/>
    </source>
</evidence>
<organism evidence="1 2">
    <name type="scientific">Melghirimyces profundicolus</name>
    <dbReference type="NCBI Taxonomy" id="1242148"/>
    <lineage>
        <taxon>Bacteria</taxon>
        <taxon>Bacillati</taxon>
        <taxon>Bacillota</taxon>
        <taxon>Bacilli</taxon>
        <taxon>Bacillales</taxon>
        <taxon>Thermoactinomycetaceae</taxon>
        <taxon>Melghirimyces</taxon>
    </lineage>
</organism>
<dbReference type="AlphaFoldDB" id="A0A2T6C7R5"/>
<dbReference type="Proteomes" id="UP000244240">
    <property type="component" value="Unassembled WGS sequence"/>
</dbReference>
<reference evidence="1 2" key="1">
    <citation type="submission" date="2018-04" db="EMBL/GenBank/DDBJ databases">
        <title>Genomic Encyclopedia of Archaeal and Bacterial Type Strains, Phase II (KMG-II): from individual species to whole genera.</title>
        <authorList>
            <person name="Goeker M."/>
        </authorList>
    </citation>
    <scope>NUCLEOTIDE SEQUENCE [LARGE SCALE GENOMIC DNA]</scope>
    <source>
        <strain evidence="1 2">DSM 45787</strain>
    </source>
</reference>
<keyword evidence="2" id="KW-1185">Reference proteome</keyword>
<gene>
    <name evidence="1" type="ORF">C8P63_103149</name>
</gene>
<sequence length="76" mass="8796">MSPGSRMPWPLPFERVNDACSVNLRVIPVDHGPPSRKQRHLYVSSRVIHPMWEKASNEHRGFLYSNGFDISSFIFL</sequence>
<dbReference type="EMBL" id="QBKR01000003">
    <property type="protein sequence ID" value="PTX64364.1"/>
    <property type="molecule type" value="Genomic_DNA"/>
</dbReference>
<comment type="caution">
    <text evidence="1">The sequence shown here is derived from an EMBL/GenBank/DDBJ whole genome shotgun (WGS) entry which is preliminary data.</text>
</comment>
<name>A0A2T6C7R5_9BACL</name>
<evidence type="ECO:0000313" key="2">
    <source>
        <dbReference type="Proteomes" id="UP000244240"/>
    </source>
</evidence>
<protein>
    <submittedName>
        <fullName evidence="1">Uncharacterized protein</fullName>
    </submittedName>
</protein>
<accession>A0A2T6C7R5</accession>
<proteinExistence type="predicted"/>